<proteinExistence type="predicted"/>
<dbReference type="OrthoDB" id="6474464at2759"/>
<sequence>MSESICLGHISLSIFLAQVRIMVPKAVSRGILVIGICSLLWWTFRPLRGSHAVFTEPLQTVDLLSPTSDDGRKTPELYASRAAYDLCSAYGYSAFVPKSPSGERKVYDMLMINDELDFLEIRLNALYDYVDYFIIVESAKTFQANSKPLILKENWDRFRRYHDKIIYHELTFPSSFDPHRAWDYEDLQRDAPFDQVMLSLVGPRAPNKGDVVIVADVDEIPRPQTLLVLRYCKFPRRLTLSSKFYYYSFQFLHTGPEWQHPQATYYQGHQTLKPTNLRNGDGGFRPFRFLERGVLSNSGWHCSSCFPTIDQFLNKMESFSHRWMNREEYRDKDKIAAAVREGKDLWGREQDQFVRIENNKDMPPLVLEEPKRFGYMISRDGLSAGFVDYNGKEKRQYTT</sequence>
<dbReference type="VEuPathDB" id="FungiDB:FOXG_09108"/>
<dbReference type="AlphaFoldDB" id="A0A0J9VAG9"/>
<dbReference type="PANTHER" id="PTHR12224">
    <property type="entry name" value="BETA-1,4-MANNOSYL-GLYCOPROTEIN BETA-1,4-N-ACETYLGLUCOSAMINYL-TRANSFERASE"/>
    <property type="match status" value="1"/>
</dbReference>
<organism evidence="1 2">
    <name type="scientific">Fusarium oxysporum f. sp. lycopersici (strain 4287 / CBS 123668 / FGSC 9935 / NRRL 34936)</name>
    <name type="common">Fusarium vascular wilt of tomato</name>
    <dbReference type="NCBI Taxonomy" id="426428"/>
    <lineage>
        <taxon>Eukaryota</taxon>
        <taxon>Fungi</taxon>
        <taxon>Dikarya</taxon>
        <taxon>Ascomycota</taxon>
        <taxon>Pezizomycotina</taxon>
        <taxon>Sordariomycetes</taxon>
        <taxon>Hypocreomycetidae</taxon>
        <taxon>Hypocreales</taxon>
        <taxon>Nectriaceae</taxon>
        <taxon>Fusarium</taxon>
        <taxon>Fusarium oxysporum species complex</taxon>
    </lineage>
</organism>
<dbReference type="PANTHER" id="PTHR12224:SF0">
    <property type="entry name" value="BETA-1,4-MANNOSYL-GLYCOPROTEIN 4-BETA-N-ACETYLGLUCOSAMINYLTRANSFERASE"/>
    <property type="match status" value="1"/>
</dbReference>
<dbReference type="KEGG" id="fox:FOXG_09108"/>
<protein>
    <recommendedName>
        <fullName evidence="3">Beta-1,4-mannosyl-glycoprotein 4-beta-N-acetylglucosaminyltransferase</fullName>
    </recommendedName>
</protein>
<reference evidence="1" key="2">
    <citation type="journal article" date="2010" name="Nature">
        <title>Comparative genomics reveals mobile pathogenicity chromosomes in Fusarium.</title>
        <authorList>
            <person name="Ma L.J."/>
            <person name="van der Does H.C."/>
            <person name="Borkovich K.A."/>
            <person name="Coleman J.J."/>
            <person name="Daboussi M.J."/>
            <person name="Di Pietro A."/>
            <person name="Dufresne M."/>
            <person name="Freitag M."/>
            <person name="Grabherr M."/>
            <person name="Henrissat B."/>
            <person name="Houterman P.M."/>
            <person name="Kang S."/>
            <person name="Shim W.B."/>
            <person name="Woloshuk C."/>
            <person name="Xie X."/>
            <person name="Xu J.R."/>
            <person name="Antoniw J."/>
            <person name="Baker S.E."/>
            <person name="Bluhm B.H."/>
            <person name="Breakspear A."/>
            <person name="Brown D.W."/>
            <person name="Butchko R.A."/>
            <person name="Chapman S."/>
            <person name="Coulson R."/>
            <person name="Coutinho P.M."/>
            <person name="Danchin E.G."/>
            <person name="Diener A."/>
            <person name="Gale L.R."/>
            <person name="Gardiner D.M."/>
            <person name="Goff S."/>
            <person name="Hammond-Kosack K.E."/>
            <person name="Hilburn K."/>
            <person name="Hua-Van A."/>
            <person name="Jonkers W."/>
            <person name="Kazan K."/>
            <person name="Kodira C.D."/>
            <person name="Koehrsen M."/>
            <person name="Kumar L."/>
            <person name="Lee Y.H."/>
            <person name="Li L."/>
            <person name="Manners J.M."/>
            <person name="Miranda-Saavedra D."/>
            <person name="Mukherjee M."/>
            <person name="Park G."/>
            <person name="Park J."/>
            <person name="Park S.Y."/>
            <person name="Proctor R.H."/>
            <person name="Regev A."/>
            <person name="Ruiz-Roldan M.C."/>
            <person name="Sain D."/>
            <person name="Sakthikumar S."/>
            <person name="Sykes S."/>
            <person name="Schwartz D.C."/>
            <person name="Turgeon B.G."/>
            <person name="Wapinski I."/>
            <person name="Yoder O."/>
            <person name="Young S."/>
            <person name="Zeng Q."/>
            <person name="Zhou S."/>
            <person name="Galagan J."/>
            <person name="Cuomo C.A."/>
            <person name="Kistler H.C."/>
            <person name="Rep M."/>
        </authorList>
    </citation>
    <scope>NUCLEOTIDE SEQUENCE [LARGE SCALE GENOMIC DNA]</scope>
    <source>
        <strain evidence="1">4287</strain>
    </source>
</reference>
<dbReference type="RefSeq" id="XP_018246155.1">
    <property type="nucleotide sequence ID" value="XM_018388145.1"/>
</dbReference>
<dbReference type="GO" id="GO:0006044">
    <property type="term" value="P:N-acetylglucosamine metabolic process"/>
    <property type="evidence" value="ECO:0007669"/>
    <property type="project" value="TreeGrafter"/>
</dbReference>
<accession>A0A0J9VAG9</accession>
<name>A0A0J9VAG9_FUSO4</name>
<dbReference type="GO" id="GO:0003830">
    <property type="term" value="F:beta-1,4-mannosylglycoprotein 4-beta-N-acetylglucosaminyltransferase activity"/>
    <property type="evidence" value="ECO:0007669"/>
    <property type="project" value="InterPro"/>
</dbReference>
<evidence type="ECO:0008006" key="3">
    <source>
        <dbReference type="Google" id="ProtNLM"/>
    </source>
</evidence>
<dbReference type="Pfam" id="PF04724">
    <property type="entry name" value="Glyco_transf_17"/>
    <property type="match status" value="1"/>
</dbReference>
<dbReference type="InterPro" id="IPR006813">
    <property type="entry name" value="Glyco_trans_17"/>
</dbReference>
<evidence type="ECO:0000313" key="2">
    <source>
        <dbReference type="Proteomes" id="UP000009097"/>
    </source>
</evidence>
<dbReference type="GeneID" id="28950692"/>
<reference evidence="1" key="1">
    <citation type="submission" date="2007-04" db="EMBL/GenBank/DDBJ databases">
        <authorList>
            <consortium name="The Broad Institute Genome Sequencing Platform"/>
            <person name="Birren B."/>
            <person name="Lander E."/>
            <person name="Galagan J."/>
            <person name="Nusbaum C."/>
            <person name="Devon K."/>
            <person name="Ma L.-J."/>
            <person name="Jaffe D."/>
            <person name="Butler J."/>
            <person name="Alvarez P."/>
            <person name="Gnerre S."/>
            <person name="Grabherr M."/>
            <person name="Kleber M."/>
            <person name="Mauceli E."/>
            <person name="Brockman W."/>
            <person name="MacCallum I.A."/>
            <person name="Young S."/>
            <person name="LaButti K."/>
            <person name="DeCaprio D."/>
            <person name="Crawford M."/>
            <person name="Koehrsen M."/>
            <person name="Engels R."/>
            <person name="Montgomery P."/>
            <person name="Pearson M."/>
            <person name="Howarth C."/>
            <person name="Larson L."/>
            <person name="White J."/>
            <person name="O'Leary S."/>
            <person name="Kodira C."/>
            <person name="Zeng Q."/>
            <person name="Yandava C."/>
            <person name="Alvarado L."/>
            <person name="Kistler C."/>
            <person name="Shim W.-B."/>
            <person name="Kang S."/>
            <person name="Woloshuk C."/>
        </authorList>
    </citation>
    <scope>NUCLEOTIDE SEQUENCE</scope>
    <source>
        <strain evidence="1">4287</strain>
    </source>
</reference>
<evidence type="ECO:0000313" key="1">
    <source>
        <dbReference type="EMBL" id="KNB08110.1"/>
    </source>
</evidence>
<gene>
    <name evidence="1" type="ORF">FOXG_09108</name>
</gene>
<dbReference type="GO" id="GO:0016020">
    <property type="term" value="C:membrane"/>
    <property type="evidence" value="ECO:0007669"/>
    <property type="project" value="InterPro"/>
</dbReference>
<dbReference type="Proteomes" id="UP000009097">
    <property type="component" value="Unassembled WGS sequence"/>
</dbReference>
<dbReference type="EMBL" id="DS231706">
    <property type="protein sequence ID" value="KNB08110.1"/>
    <property type="molecule type" value="Genomic_DNA"/>
</dbReference>